<dbReference type="InterPro" id="IPR055066">
    <property type="entry name" value="AASDHPPT_N"/>
</dbReference>
<proteinExistence type="inferred from homology"/>
<dbReference type="GO" id="GO:0019878">
    <property type="term" value="P:lysine biosynthetic process via aminoadipic acid"/>
    <property type="evidence" value="ECO:0007669"/>
    <property type="project" value="TreeGrafter"/>
</dbReference>
<evidence type="ECO:0000256" key="2">
    <source>
        <dbReference type="ARBA" id="ARBA00022679"/>
    </source>
</evidence>
<evidence type="ECO:0000259" key="3">
    <source>
        <dbReference type="Pfam" id="PF01648"/>
    </source>
</evidence>
<name>A0A1I4E1N2_9BACL</name>
<evidence type="ECO:0000313" key="6">
    <source>
        <dbReference type="Proteomes" id="UP000198915"/>
    </source>
</evidence>
<organism evidence="5 6">
    <name type="scientific">Brevibacillus centrosporus</name>
    <dbReference type="NCBI Taxonomy" id="54910"/>
    <lineage>
        <taxon>Bacteria</taxon>
        <taxon>Bacillati</taxon>
        <taxon>Bacillota</taxon>
        <taxon>Bacilli</taxon>
        <taxon>Bacillales</taxon>
        <taxon>Paenibacillaceae</taxon>
        <taxon>Brevibacillus</taxon>
    </lineage>
</organism>
<sequence length="238" mass="27646">MAVETVEIYWLPFSELLSFDIRILIPFLNRLEQNTFHSFKAFSKQREFLLGRVLLKSIISAKLRVCPKQIQFKKNKFGKLLLDEELHPVNNISFNLSHSNSILACAVMNGNDIGVDVEEIQFRYLNLMSKVFTQEETEYVLSFNNDARAHAFFEIWTKKEAYVKAIGHGLSIPLKSFSVPFGSQRYVGNDWGYYTINVYNNSLLTVAFRIQNNVSYKYQVKRLNLTDFLTVMEEPTSK</sequence>
<evidence type="ECO:0000256" key="1">
    <source>
        <dbReference type="ARBA" id="ARBA00010990"/>
    </source>
</evidence>
<dbReference type="Pfam" id="PF01648">
    <property type="entry name" value="ACPS"/>
    <property type="match status" value="1"/>
</dbReference>
<gene>
    <name evidence="5" type="ORF">SAMN05518846_1287</name>
</gene>
<comment type="similarity">
    <text evidence="1">Belongs to the P-Pant transferase superfamily. Gsp/Sfp/HetI/AcpT family.</text>
</comment>
<evidence type="ECO:0000259" key="4">
    <source>
        <dbReference type="Pfam" id="PF22624"/>
    </source>
</evidence>
<feature type="domain" description="4'-phosphopantetheinyl transferase N-terminal" evidence="4">
    <location>
        <begin position="23"/>
        <end position="106"/>
    </location>
</feature>
<dbReference type="GO" id="GO:0008897">
    <property type="term" value="F:holo-[acyl-carrier-protein] synthase activity"/>
    <property type="evidence" value="ECO:0007669"/>
    <property type="project" value="InterPro"/>
</dbReference>
<dbReference type="GO" id="GO:0000287">
    <property type="term" value="F:magnesium ion binding"/>
    <property type="evidence" value="ECO:0007669"/>
    <property type="project" value="InterPro"/>
</dbReference>
<evidence type="ECO:0000313" key="5">
    <source>
        <dbReference type="EMBL" id="SFK99768.1"/>
    </source>
</evidence>
<protein>
    <submittedName>
        <fullName evidence="5">Phosphopantetheine--protein transferase domain-containing protein</fullName>
    </submittedName>
</protein>
<keyword evidence="6" id="KW-1185">Reference proteome</keyword>
<feature type="domain" description="4'-phosphopantetheinyl transferase" evidence="3">
    <location>
        <begin position="113"/>
        <end position="181"/>
    </location>
</feature>
<dbReference type="PANTHER" id="PTHR12215">
    <property type="entry name" value="PHOSPHOPANTETHEINE TRANSFERASE"/>
    <property type="match status" value="1"/>
</dbReference>
<reference evidence="6" key="1">
    <citation type="submission" date="2016-10" db="EMBL/GenBank/DDBJ databases">
        <authorList>
            <person name="Varghese N."/>
            <person name="Submissions S."/>
        </authorList>
    </citation>
    <scope>NUCLEOTIDE SEQUENCE [LARGE SCALE GENOMIC DNA]</scope>
    <source>
        <strain evidence="6">OK042</strain>
    </source>
</reference>
<dbReference type="PANTHER" id="PTHR12215:SF10">
    <property type="entry name" value="L-AMINOADIPATE-SEMIALDEHYDE DEHYDROGENASE-PHOSPHOPANTETHEINYL TRANSFERASE"/>
    <property type="match status" value="1"/>
</dbReference>
<keyword evidence="2 5" id="KW-0808">Transferase</keyword>
<dbReference type="InterPro" id="IPR008278">
    <property type="entry name" value="4-PPantetheinyl_Trfase_dom"/>
</dbReference>
<dbReference type="EMBL" id="FORT01000028">
    <property type="protein sequence ID" value="SFK99768.1"/>
    <property type="molecule type" value="Genomic_DNA"/>
</dbReference>
<dbReference type="Pfam" id="PF22624">
    <property type="entry name" value="AASDHPPT_N"/>
    <property type="match status" value="1"/>
</dbReference>
<dbReference type="InterPro" id="IPR037143">
    <property type="entry name" value="4-PPantetheinyl_Trfase_dom_sf"/>
</dbReference>
<dbReference type="Proteomes" id="UP000198915">
    <property type="component" value="Unassembled WGS sequence"/>
</dbReference>
<accession>A0A1I4E1N2</accession>
<dbReference type="Gene3D" id="3.90.470.20">
    <property type="entry name" value="4'-phosphopantetheinyl transferase domain"/>
    <property type="match status" value="1"/>
</dbReference>
<dbReference type="SUPFAM" id="SSF56214">
    <property type="entry name" value="4'-phosphopantetheinyl transferase"/>
    <property type="match status" value="2"/>
</dbReference>
<dbReference type="RefSeq" id="WP_092277248.1">
    <property type="nucleotide sequence ID" value="NZ_FORT01000028.1"/>
</dbReference>
<dbReference type="InterPro" id="IPR050559">
    <property type="entry name" value="P-Pant_transferase_sf"/>
</dbReference>
<dbReference type="GO" id="GO:0005829">
    <property type="term" value="C:cytosol"/>
    <property type="evidence" value="ECO:0007669"/>
    <property type="project" value="TreeGrafter"/>
</dbReference>
<dbReference type="STRING" id="1884381.SAMN05518846_1287"/>
<dbReference type="AlphaFoldDB" id="A0A1I4E1N2"/>